<name>A0A0K2ZFN3_9XANT</name>
<organism evidence="2 3">
    <name type="scientific">Xanthomonas graminis pv. phlei</name>
    <dbReference type="NCBI Taxonomy" id="487906"/>
    <lineage>
        <taxon>Bacteria</taxon>
        <taxon>Pseudomonadati</taxon>
        <taxon>Pseudomonadota</taxon>
        <taxon>Gammaproteobacteria</taxon>
        <taxon>Lysobacterales</taxon>
        <taxon>Lysobacteraceae</taxon>
        <taxon>Xanthomonas</taxon>
        <taxon>Xanthomonas translucens group</taxon>
        <taxon>Xanthomonas graminis</taxon>
    </lineage>
</organism>
<dbReference type="AlphaFoldDB" id="A0A0K2ZFN3"/>
<evidence type="ECO:0000313" key="2">
    <source>
        <dbReference type="EMBL" id="CTP84438.1"/>
    </source>
</evidence>
<dbReference type="Proteomes" id="UP000045978">
    <property type="component" value="Unassembled WGS sequence"/>
</dbReference>
<evidence type="ECO:0000256" key="1">
    <source>
        <dbReference type="SAM" id="SignalP"/>
    </source>
</evidence>
<feature type="chain" id="PRO_5005492375" evidence="1">
    <location>
        <begin position="24"/>
        <end position="275"/>
    </location>
</feature>
<reference evidence="2 3" key="1">
    <citation type="submission" date="2015-07" db="EMBL/GenBank/DDBJ databases">
        <authorList>
            <person name="Noorani M."/>
        </authorList>
    </citation>
    <scope>NUCLEOTIDE SEQUENCE [LARGE SCALE GENOMIC DNA]</scope>
    <source>
        <strain evidence="2">LMG730</strain>
    </source>
</reference>
<gene>
    <name evidence="2" type="ORF">XTPLMG730_0785</name>
</gene>
<dbReference type="EMBL" id="CXOJ01000013">
    <property type="protein sequence ID" value="CTP84438.1"/>
    <property type="molecule type" value="Genomic_DNA"/>
</dbReference>
<feature type="signal peptide" evidence="1">
    <location>
        <begin position="1"/>
        <end position="23"/>
    </location>
</feature>
<keyword evidence="1" id="KW-0732">Signal</keyword>
<evidence type="ECO:0000313" key="3">
    <source>
        <dbReference type="Proteomes" id="UP000045978"/>
    </source>
</evidence>
<proteinExistence type="predicted"/>
<dbReference type="RefSeq" id="WP_053837299.1">
    <property type="nucleotide sequence ID" value="NZ_CP076251.1"/>
</dbReference>
<protein>
    <submittedName>
        <fullName evidence="2">Secreted protein</fullName>
    </submittedName>
</protein>
<accession>A0A0K2ZFN3</accession>
<sequence>MKHLLALALPCALAAAYALPAHAEDGDDRFTLRLGAMNVDNANTLRGNTTIDGNALSGSQDFGFGGKEWEPRVDGMFRISTRQRLIFDYFKYDKNRREELGEDLSYDGVTVPAGSFIKGELKYQVASLVYDYSVIDTPQFSLGLQLGAEWAKVQANAYADLGDLYSGTFIDESKDGAAPVVGVRFTAQPNEHWLFSAQGQYVNTKWGDFGKYDGDLTRANAIVEYRFTRNFGIFAGYDWFKLDVDRETDSDAASLTRVGLKQEFKGPVAGVTFAF</sequence>